<evidence type="ECO:0000313" key="6">
    <source>
        <dbReference type="Proteomes" id="UP000018159"/>
    </source>
</evidence>
<comment type="function">
    <text evidence="2">Stimulates transcription elongation.</text>
</comment>
<feature type="domain" description="Spt4/RpoE2 zinc finger" evidence="3">
    <location>
        <begin position="4"/>
        <end position="62"/>
    </location>
</feature>
<dbReference type="RefSeq" id="WP_048196362.1">
    <property type="nucleotide sequence ID" value="NZ_CAJNAQ010000005.1"/>
</dbReference>
<protein>
    <recommendedName>
        <fullName evidence="2">Transcription elongation factor Spt4</fullName>
    </recommendedName>
</protein>
<dbReference type="Gene3D" id="2.20.28.90">
    <property type="match status" value="1"/>
</dbReference>
<evidence type="ECO:0000313" key="5">
    <source>
        <dbReference type="EMBL" id="CDI05968.1"/>
    </source>
</evidence>
<dbReference type="EMBL" id="CAJNAQ010000005">
    <property type="protein sequence ID" value="CAE6496532.1"/>
    <property type="molecule type" value="Genomic_DNA"/>
</dbReference>
<keyword evidence="2" id="KW-0479">Metal-binding</keyword>
<dbReference type="NCBIfam" id="NF041664">
    <property type="entry name" value="RNAP_arch_Epp"/>
    <property type="match status" value="1"/>
</dbReference>
<comment type="similarity">
    <text evidence="2">Belongs to the archaeal Spt4 family.</text>
</comment>
<feature type="binding site" evidence="2">
    <location>
        <position position="7"/>
    </location>
    <ligand>
        <name>Zn(2+)</name>
        <dbReference type="ChEBI" id="CHEBI:29105"/>
    </ligand>
</feature>
<keyword evidence="4" id="KW-0251">Elongation factor</keyword>
<feature type="binding site" evidence="2">
    <location>
        <position position="22"/>
    </location>
    <ligand>
        <name>Zn(2+)</name>
        <dbReference type="ChEBI" id="CHEBI:29105"/>
    </ligand>
</feature>
<dbReference type="InterPro" id="IPR022800">
    <property type="entry name" value="Spt4/RpoE2_Znf"/>
</dbReference>
<reference evidence="5" key="2">
    <citation type="submission" date="2013-10" db="EMBL/GenBank/DDBJ databases">
        <authorList>
            <person name="Regsiter A."/>
        </authorList>
    </citation>
    <scope>NUCLEOTIDE SEQUENCE</scope>
    <source>
        <strain evidence="5">N4</strain>
    </source>
</reference>
<dbReference type="GO" id="GO:0008270">
    <property type="term" value="F:zinc ion binding"/>
    <property type="evidence" value="ECO:0007669"/>
    <property type="project" value="UniProtKB-UniRule"/>
</dbReference>
<dbReference type="Proteomes" id="UP000655759">
    <property type="component" value="Unassembled WGS sequence"/>
</dbReference>
<evidence type="ECO:0000259" key="3">
    <source>
        <dbReference type="SMART" id="SM01389"/>
    </source>
</evidence>
<keyword evidence="6" id="KW-1185">Reference proteome</keyword>
<dbReference type="InterPro" id="IPR029040">
    <property type="entry name" value="RPABC4/Spt4"/>
</dbReference>
<dbReference type="GO" id="GO:0006355">
    <property type="term" value="P:regulation of DNA-templated transcription"/>
    <property type="evidence" value="ECO:0007669"/>
    <property type="project" value="UniProtKB-UniRule"/>
</dbReference>
<dbReference type="OrthoDB" id="275101at2157"/>
<dbReference type="STRING" id="1407055.NITUZ_40134"/>
<comment type="subunit">
    <text evidence="2">Heterodimer composed of Spt4 and Spt5.</text>
</comment>
<reference evidence="5" key="1">
    <citation type="journal article" date="2013" name="PLoS ONE">
        <title>Enrichment and Genome Sequence of the Group I.1a Ammonia-Oxidizing Archaeon ?Ca. Nitrosotenuis uzonensis? Representing a Clade Globally.</title>
        <authorList>
            <person name="Lebedeva E.V."/>
            <person name="Hatzenpichler R."/>
            <person name="Pelletier E."/>
            <person name="Schuster N."/>
            <person name="Hauzmayer S."/>
            <person name="Bulaev A."/>
            <person name="Grigor'eva N.V."/>
            <person name="Galushko A."/>
            <person name="Schmid M."/>
            <person name="Palatinszky M."/>
            <person name="Le Paslier D."/>
            <person name="Daims H."/>
            <person name="Wagner M."/>
        </authorList>
    </citation>
    <scope>NUCLEOTIDE SEQUENCE [LARGE SCALE GENOMIC DNA]</scope>
    <source>
        <strain evidence="5">N4</strain>
    </source>
</reference>
<keyword evidence="5" id="KW-0240">DNA-directed RNA polymerase</keyword>
<feature type="binding site" evidence="2">
    <location>
        <position position="10"/>
    </location>
    <ligand>
        <name>Zn(2+)</name>
        <dbReference type="ChEBI" id="CHEBI:29105"/>
    </ligand>
</feature>
<keyword evidence="5" id="KW-0808">Transferase</keyword>
<organism evidence="5 6">
    <name type="scientific">Candidatus Nitrosotenuis uzonensis</name>
    <dbReference type="NCBI Taxonomy" id="1407055"/>
    <lineage>
        <taxon>Archaea</taxon>
        <taxon>Nitrososphaerota</taxon>
        <taxon>Candidatus Nitrosotenuis</taxon>
    </lineage>
</organism>
<keyword evidence="1 2" id="KW-0804">Transcription</keyword>
<dbReference type="HAMAP" id="MF_00949">
    <property type="entry name" value="Spt4_arch"/>
    <property type="match status" value="1"/>
</dbReference>
<dbReference type="GO" id="GO:0003746">
    <property type="term" value="F:translation elongation factor activity"/>
    <property type="evidence" value="ECO:0007669"/>
    <property type="project" value="UniProtKB-KW"/>
</dbReference>
<dbReference type="SUPFAM" id="SSF63393">
    <property type="entry name" value="RNA polymerase subunits"/>
    <property type="match status" value="1"/>
</dbReference>
<dbReference type="InterPro" id="IPR007178">
    <property type="entry name" value="Spt4_arch"/>
</dbReference>
<keyword evidence="5" id="KW-0548">Nucleotidyltransferase</keyword>
<dbReference type="GO" id="GO:0000428">
    <property type="term" value="C:DNA-directed RNA polymerase complex"/>
    <property type="evidence" value="ECO:0007669"/>
    <property type="project" value="UniProtKB-KW"/>
</dbReference>
<keyword evidence="2" id="KW-0862">Zinc</keyword>
<dbReference type="InterPro" id="IPR038589">
    <property type="entry name" value="Spt4_dom_sf"/>
</dbReference>
<evidence type="ECO:0000313" key="4">
    <source>
        <dbReference type="EMBL" id="CAE6496532.1"/>
    </source>
</evidence>
<dbReference type="Pfam" id="PF06093">
    <property type="entry name" value="Spt4"/>
    <property type="match status" value="1"/>
</dbReference>
<feature type="binding site" evidence="2">
    <location>
        <position position="19"/>
    </location>
    <ligand>
        <name>Zn(2+)</name>
        <dbReference type="ChEBI" id="CHEBI:29105"/>
    </ligand>
</feature>
<name>V6AU55_9ARCH</name>
<keyword evidence="2" id="KW-0805">Transcription regulation</keyword>
<dbReference type="EMBL" id="CBTY010000009">
    <property type="protein sequence ID" value="CDI05968.1"/>
    <property type="molecule type" value="Genomic_DNA"/>
</dbReference>
<evidence type="ECO:0000256" key="2">
    <source>
        <dbReference type="HAMAP-Rule" id="MF_00949"/>
    </source>
</evidence>
<reference evidence="4" key="3">
    <citation type="submission" date="2021-02" db="EMBL/GenBank/DDBJ databases">
        <authorList>
            <person name="Han P."/>
        </authorList>
    </citation>
    <scope>NUCLEOTIDE SEQUENCE</scope>
    <source>
        <strain evidence="4">Candidatus Nitrosotenuis uzonensis 5A</strain>
    </source>
</reference>
<dbReference type="AlphaFoldDB" id="V6AU55"/>
<dbReference type="PANTHER" id="PTHR40704:SF1">
    <property type="entry name" value="TRANSCRIPTION ELONGATION FACTOR SPT4"/>
    <property type="match status" value="1"/>
</dbReference>
<sequence length="62" mass="6799">MVREMACRKCKYVFVGKVCPLCKSSDLTPDWTGVVLVADPENSHIAKTLGITQKGKYAIKVA</sequence>
<dbReference type="PANTHER" id="PTHR40704">
    <property type="entry name" value="TRANSCRIPTION ELONGATION FACTOR SPT4"/>
    <property type="match status" value="1"/>
</dbReference>
<dbReference type="SMART" id="SM01389">
    <property type="entry name" value="Spt4"/>
    <property type="match status" value="1"/>
</dbReference>
<keyword evidence="4" id="KW-0648">Protein biosynthesis</keyword>
<proteinExistence type="inferred from homology"/>
<accession>V6AU55</accession>
<comment type="caution">
    <text evidence="5">The sequence shown here is derived from an EMBL/GenBank/DDBJ whole genome shotgun (WGS) entry which is preliminary data.</text>
</comment>
<dbReference type="Proteomes" id="UP000018159">
    <property type="component" value="Unassembled WGS sequence"/>
</dbReference>
<gene>
    <name evidence="5" type="primary">rpoE</name>
    <name evidence="4" type="synonym">spt</name>
    <name evidence="2" type="synonym">spt4</name>
    <name evidence="5" type="ORF">NITUZ_40134</name>
    <name evidence="4" type="ORF">NUZ5A_50552</name>
</gene>
<dbReference type="GO" id="GO:0016779">
    <property type="term" value="F:nucleotidyltransferase activity"/>
    <property type="evidence" value="ECO:0007669"/>
    <property type="project" value="UniProtKB-KW"/>
</dbReference>
<evidence type="ECO:0000256" key="1">
    <source>
        <dbReference type="ARBA" id="ARBA00023163"/>
    </source>
</evidence>